<comment type="caution">
    <text evidence="1">The sequence shown here is derived from an EMBL/GenBank/DDBJ whole genome shotgun (WGS) entry which is preliminary data.</text>
</comment>
<organism evidence="1 2">
    <name type="scientific">Eumeta variegata</name>
    <name type="common">Bagworm moth</name>
    <name type="synonym">Eumeta japonica</name>
    <dbReference type="NCBI Taxonomy" id="151549"/>
    <lineage>
        <taxon>Eukaryota</taxon>
        <taxon>Metazoa</taxon>
        <taxon>Ecdysozoa</taxon>
        <taxon>Arthropoda</taxon>
        <taxon>Hexapoda</taxon>
        <taxon>Insecta</taxon>
        <taxon>Pterygota</taxon>
        <taxon>Neoptera</taxon>
        <taxon>Endopterygota</taxon>
        <taxon>Lepidoptera</taxon>
        <taxon>Glossata</taxon>
        <taxon>Ditrysia</taxon>
        <taxon>Tineoidea</taxon>
        <taxon>Psychidae</taxon>
        <taxon>Oiketicinae</taxon>
        <taxon>Eumeta</taxon>
    </lineage>
</organism>
<reference evidence="1 2" key="1">
    <citation type="journal article" date="2019" name="Commun. Biol.">
        <title>The bagworm genome reveals a unique fibroin gene that provides high tensile strength.</title>
        <authorList>
            <person name="Kono N."/>
            <person name="Nakamura H."/>
            <person name="Ohtoshi R."/>
            <person name="Tomita M."/>
            <person name="Numata K."/>
            <person name="Arakawa K."/>
        </authorList>
    </citation>
    <scope>NUCLEOTIDE SEQUENCE [LARGE SCALE GENOMIC DNA]</scope>
</reference>
<name>A0A4C1XXI0_EUMVA</name>
<evidence type="ECO:0000313" key="2">
    <source>
        <dbReference type="Proteomes" id="UP000299102"/>
    </source>
</evidence>
<evidence type="ECO:0000313" key="1">
    <source>
        <dbReference type="EMBL" id="GBP67823.1"/>
    </source>
</evidence>
<dbReference type="Proteomes" id="UP000299102">
    <property type="component" value="Unassembled WGS sequence"/>
</dbReference>
<accession>A0A4C1XXI0</accession>
<protein>
    <submittedName>
        <fullName evidence="1">Uncharacterized protein</fullName>
    </submittedName>
</protein>
<gene>
    <name evidence="1" type="ORF">EVAR_88875_1</name>
</gene>
<keyword evidence="2" id="KW-1185">Reference proteome</keyword>
<proteinExistence type="predicted"/>
<dbReference type="AlphaFoldDB" id="A0A4C1XXI0"/>
<dbReference type="EMBL" id="BGZK01000993">
    <property type="protein sequence ID" value="GBP67823.1"/>
    <property type="molecule type" value="Genomic_DNA"/>
</dbReference>
<sequence length="74" mass="8466">MLQHIESASLSGYRQTTSCVESSTASEERFSGFNHELDVPAWDDHPTRWTNDLVWLPHVNFGYQRGSGHYVVEV</sequence>